<evidence type="ECO:0000313" key="4">
    <source>
        <dbReference type="Proteomes" id="UP001519460"/>
    </source>
</evidence>
<accession>A0ABD0KTN7</accession>
<evidence type="ECO:0000256" key="2">
    <source>
        <dbReference type="SAM" id="SignalP"/>
    </source>
</evidence>
<dbReference type="Proteomes" id="UP001519460">
    <property type="component" value="Unassembled WGS sequence"/>
</dbReference>
<comment type="caution">
    <text evidence="3">The sequence shown here is derived from an EMBL/GenBank/DDBJ whole genome shotgun (WGS) entry which is preliminary data.</text>
</comment>
<proteinExistence type="predicted"/>
<feature type="chain" id="PRO_5044813285" evidence="2">
    <location>
        <begin position="21"/>
        <end position="380"/>
    </location>
</feature>
<evidence type="ECO:0000256" key="1">
    <source>
        <dbReference type="SAM" id="MobiDB-lite"/>
    </source>
</evidence>
<name>A0ABD0KTN7_9CAEN</name>
<protein>
    <submittedName>
        <fullName evidence="3">Uncharacterized protein</fullName>
    </submittedName>
</protein>
<feature type="region of interest" description="Disordered" evidence="1">
    <location>
        <begin position="316"/>
        <end position="350"/>
    </location>
</feature>
<dbReference type="AlphaFoldDB" id="A0ABD0KTN7"/>
<gene>
    <name evidence="3" type="ORF">BaRGS_00018469</name>
</gene>
<organism evidence="3 4">
    <name type="scientific">Batillaria attramentaria</name>
    <dbReference type="NCBI Taxonomy" id="370345"/>
    <lineage>
        <taxon>Eukaryota</taxon>
        <taxon>Metazoa</taxon>
        <taxon>Spiralia</taxon>
        <taxon>Lophotrochozoa</taxon>
        <taxon>Mollusca</taxon>
        <taxon>Gastropoda</taxon>
        <taxon>Caenogastropoda</taxon>
        <taxon>Sorbeoconcha</taxon>
        <taxon>Cerithioidea</taxon>
        <taxon>Batillariidae</taxon>
        <taxon>Batillaria</taxon>
    </lineage>
</organism>
<keyword evidence="4" id="KW-1185">Reference proteome</keyword>
<keyword evidence="2" id="KW-0732">Signal</keyword>
<reference evidence="3 4" key="1">
    <citation type="journal article" date="2023" name="Sci. Data">
        <title>Genome assembly of the Korean intertidal mud-creeper Batillaria attramentaria.</title>
        <authorList>
            <person name="Patra A.K."/>
            <person name="Ho P.T."/>
            <person name="Jun S."/>
            <person name="Lee S.J."/>
            <person name="Kim Y."/>
            <person name="Won Y.J."/>
        </authorList>
    </citation>
    <scope>NUCLEOTIDE SEQUENCE [LARGE SCALE GENOMIC DNA]</scope>
    <source>
        <strain evidence="3">Wonlab-2016</strain>
    </source>
</reference>
<sequence>MENSPMKVLMLSISVLTVTAEKHCANFVFPTAQNDGVLTVKQDDNLTLPFSLQTNGCDAVGPFKITVSKKDRDTNVFVDFCDVGVHDSGSCATGLHNGCSCLEGQGKYQISKIVDRSDETVWVWLTSNGIAAETYLNFSVLCPPEFDKESVNEVSVAPNNTNSAADVKFKVRTHTKTITKCKLTSFAMRGKKSKMASNPETKDSSQNAKDCKRVVCDANGEHIPSKTKELERDDTIASSDDDVSEPTLVTDTEESDDQTTSTAVAYRRHPHPVPRGELPPVPRLFMMDAEGAAGRDSTVSGGAHLYQDIDEIKLDEGAGPDGYLQPVIPRSRKGDNRPGSYEHPAMPDYESTSTAYEQLRHVYDGFGQWRRRISKILSRD</sequence>
<feature type="region of interest" description="Disordered" evidence="1">
    <location>
        <begin position="222"/>
        <end position="259"/>
    </location>
</feature>
<dbReference type="EMBL" id="JACVVK020000128">
    <property type="protein sequence ID" value="KAK7490308.1"/>
    <property type="molecule type" value="Genomic_DNA"/>
</dbReference>
<feature type="compositionally biased region" description="Basic and acidic residues" evidence="1">
    <location>
        <begin position="222"/>
        <end position="235"/>
    </location>
</feature>
<evidence type="ECO:0000313" key="3">
    <source>
        <dbReference type="EMBL" id="KAK7490308.1"/>
    </source>
</evidence>
<feature type="signal peptide" evidence="2">
    <location>
        <begin position="1"/>
        <end position="20"/>
    </location>
</feature>